<dbReference type="AlphaFoldDB" id="A0A0N8PPI3"/>
<dbReference type="Proteomes" id="UP000050482">
    <property type="component" value="Unassembled WGS sequence"/>
</dbReference>
<reference evidence="3 4" key="1">
    <citation type="submission" date="2015-09" db="EMBL/GenBank/DDBJ databases">
        <title>Draft genome sequence of Alicyclobacillus ferrooxydans DSM 22381.</title>
        <authorList>
            <person name="Hemp J."/>
        </authorList>
    </citation>
    <scope>NUCLEOTIDE SEQUENCE [LARGE SCALE GENOMIC DNA]</scope>
    <source>
        <strain evidence="3 4">TC-34</strain>
    </source>
</reference>
<organism evidence="3 4">
    <name type="scientific">Alicyclobacillus ferrooxydans</name>
    <dbReference type="NCBI Taxonomy" id="471514"/>
    <lineage>
        <taxon>Bacteria</taxon>
        <taxon>Bacillati</taxon>
        <taxon>Bacillota</taxon>
        <taxon>Bacilli</taxon>
        <taxon>Bacillales</taxon>
        <taxon>Alicyclobacillaceae</taxon>
        <taxon>Alicyclobacillus</taxon>
    </lineage>
</organism>
<evidence type="ECO:0000256" key="2">
    <source>
        <dbReference type="PROSITE-ProRule" id="PRU00252"/>
    </source>
</evidence>
<dbReference type="InterPro" id="IPR000424">
    <property type="entry name" value="Primosome_PriB/ssb"/>
</dbReference>
<dbReference type="Pfam" id="PF00436">
    <property type="entry name" value="SSB"/>
    <property type="match status" value="1"/>
</dbReference>
<dbReference type="EMBL" id="LJCO01000033">
    <property type="protein sequence ID" value="KPV44405.1"/>
    <property type="molecule type" value="Genomic_DNA"/>
</dbReference>
<dbReference type="STRING" id="471514.AN477_07190"/>
<comment type="caution">
    <text evidence="3">The sequence shown here is derived from an EMBL/GenBank/DDBJ whole genome shotgun (WGS) entry which is preliminary data.</text>
</comment>
<dbReference type="InterPro" id="IPR012340">
    <property type="entry name" value="NA-bd_OB-fold"/>
</dbReference>
<dbReference type="SUPFAM" id="SSF50249">
    <property type="entry name" value="Nucleic acid-binding proteins"/>
    <property type="match status" value="1"/>
</dbReference>
<dbReference type="RefSeq" id="WP_054968492.1">
    <property type="nucleotide sequence ID" value="NZ_LJCO01000033.1"/>
</dbReference>
<dbReference type="GO" id="GO:0003697">
    <property type="term" value="F:single-stranded DNA binding"/>
    <property type="evidence" value="ECO:0007669"/>
    <property type="project" value="InterPro"/>
</dbReference>
<evidence type="ECO:0008006" key="5">
    <source>
        <dbReference type="Google" id="ProtNLM"/>
    </source>
</evidence>
<keyword evidence="4" id="KW-1185">Reference proteome</keyword>
<proteinExistence type="predicted"/>
<evidence type="ECO:0000313" key="3">
    <source>
        <dbReference type="EMBL" id="KPV44405.1"/>
    </source>
</evidence>
<dbReference type="Gene3D" id="2.40.50.140">
    <property type="entry name" value="Nucleic acid-binding proteins"/>
    <property type="match status" value="1"/>
</dbReference>
<dbReference type="PROSITE" id="PS50935">
    <property type="entry name" value="SSB"/>
    <property type="match status" value="1"/>
</dbReference>
<keyword evidence="1 2" id="KW-0238">DNA-binding</keyword>
<protein>
    <recommendedName>
        <fullName evidence="5">Single-stranded DNA-binding protein</fullName>
    </recommendedName>
</protein>
<sequence>MARKNIINLTGVVGSGVTHSLRNSKDFFFFKLFLARRKHVGTDEPIIEVLDENLFPEVSRLSVGDAVHIEGEIRTRSATKTLTCDRCSTLYSTSIMITSIAVGEDGFQILPLIKGHTFSENHAYLLGTLVKDPQVWTTRNNIPKTKYQMAINRKDSTGGADYPFISSYKRLAQEDAHRLQHGSQLFVEGAVQTSVRPRSIVCPGCGNIHTLRSLNTEIVARSTEYLNRCRFPENADPNHWALNELSKIKNLAQELG</sequence>
<name>A0A0N8PPI3_9BACL</name>
<evidence type="ECO:0000256" key="1">
    <source>
        <dbReference type="ARBA" id="ARBA00023125"/>
    </source>
</evidence>
<accession>A0A0N8PPI3</accession>
<gene>
    <name evidence="3" type="ORF">AN477_07190</name>
</gene>
<evidence type="ECO:0000313" key="4">
    <source>
        <dbReference type="Proteomes" id="UP000050482"/>
    </source>
</evidence>
<dbReference type="PATRIC" id="fig|471514.4.peg.3680"/>